<proteinExistence type="predicted"/>
<dbReference type="AlphaFoldDB" id="A0A916ZQ95"/>
<accession>A0A916ZQ95</accession>
<reference evidence="1" key="1">
    <citation type="journal article" date="2014" name="Int. J. Syst. Evol. Microbiol.">
        <title>Complete genome sequence of Corynebacterium casei LMG S-19264T (=DSM 44701T), isolated from a smear-ripened cheese.</title>
        <authorList>
            <consortium name="US DOE Joint Genome Institute (JGI-PGF)"/>
            <person name="Walter F."/>
            <person name="Albersmeier A."/>
            <person name="Kalinowski J."/>
            <person name="Ruckert C."/>
        </authorList>
    </citation>
    <scope>NUCLEOTIDE SEQUENCE</scope>
    <source>
        <strain evidence="1">CGMCC 1.15519</strain>
    </source>
</reference>
<dbReference type="InterPro" id="IPR007729">
    <property type="entry name" value="DGOK"/>
</dbReference>
<keyword evidence="2" id="KW-1185">Reference proteome</keyword>
<comment type="caution">
    <text evidence="1">The sequence shown here is derived from an EMBL/GenBank/DDBJ whole genome shotgun (WGS) entry which is preliminary data.</text>
</comment>
<evidence type="ECO:0000313" key="1">
    <source>
        <dbReference type="EMBL" id="GGE08690.1"/>
    </source>
</evidence>
<dbReference type="InterPro" id="IPR042257">
    <property type="entry name" value="DGOK_C"/>
</dbReference>
<dbReference type="Pfam" id="PF05035">
    <property type="entry name" value="DGOK"/>
    <property type="match status" value="1"/>
</dbReference>
<dbReference type="Gene3D" id="3.30.420.310">
    <property type="entry name" value="2-keto-3-deoxy-galactonokinase, C-terminal domain"/>
    <property type="match status" value="1"/>
</dbReference>
<organism evidence="1 2">
    <name type="scientific">Sandarakinorhabdus glacialis</name>
    <dbReference type="NCBI Taxonomy" id="1614636"/>
    <lineage>
        <taxon>Bacteria</taxon>
        <taxon>Pseudomonadati</taxon>
        <taxon>Pseudomonadota</taxon>
        <taxon>Alphaproteobacteria</taxon>
        <taxon>Sphingomonadales</taxon>
        <taxon>Sphingosinicellaceae</taxon>
        <taxon>Sandarakinorhabdus</taxon>
    </lineage>
</organism>
<dbReference type="RefSeq" id="WP_188762216.1">
    <property type="nucleotide sequence ID" value="NZ_BMJM01000004.1"/>
</dbReference>
<sequence length="297" mass="31038">MHAEFVAVDWGTTHRRVFHVGAGGMVLAQRSDDRGVLAIGSGGGDFAGEIAALRAQTGDVPLLLAGMIGSTRGWTEVPYVAAPAGLAAIVGGIAHMPDNVFIVPGVMVDDDKRPDVMRGEEVQILGAHAMGKVPDGLVCLPGTHTKWAEISLGEIMRFRTVMTGDILAALKAGSILSDLLQNEPADDAVFLEGVDHALDMPDLNAELFSVRARVVTRRMTPADAASRISGLLIGADVRIGLGRERADVVTIIGAADLCQRFALALQRAGRESFCIDGDQAFLAGAVAIMAALAGAPR</sequence>
<reference evidence="1" key="2">
    <citation type="submission" date="2020-09" db="EMBL/GenBank/DDBJ databases">
        <authorList>
            <person name="Sun Q."/>
            <person name="Zhou Y."/>
        </authorList>
    </citation>
    <scope>NUCLEOTIDE SEQUENCE</scope>
    <source>
        <strain evidence="1">CGMCC 1.15519</strain>
    </source>
</reference>
<dbReference type="InterPro" id="IPR042258">
    <property type="entry name" value="DGOK_N"/>
</dbReference>
<dbReference type="GO" id="GO:0034194">
    <property type="term" value="P:D-galactonate catabolic process"/>
    <property type="evidence" value="ECO:0007669"/>
    <property type="project" value="InterPro"/>
</dbReference>
<dbReference type="Proteomes" id="UP000635071">
    <property type="component" value="Unassembled WGS sequence"/>
</dbReference>
<dbReference type="EMBL" id="BMJM01000004">
    <property type="protein sequence ID" value="GGE08690.1"/>
    <property type="molecule type" value="Genomic_DNA"/>
</dbReference>
<evidence type="ECO:0000313" key="2">
    <source>
        <dbReference type="Proteomes" id="UP000635071"/>
    </source>
</evidence>
<name>A0A916ZQ95_9SPHN</name>
<protein>
    <submittedName>
        <fullName evidence="1">MFS transporter</fullName>
    </submittedName>
</protein>
<gene>
    <name evidence="1" type="primary">dgoK</name>
    <name evidence="1" type="ORF">GCM10011529_13890</name>
</gene>
<dbReference type="Gene3D" id="3.30.420.300">
    <property type="entry name" value="2-keto-3-deoxy-galactonokinase, substrate binding domain"/>
    <property type="match status" value="1"/>
</dbReference>
<dbReference type="GO" id="GO:0008671">
    <property type="term" value="F:2-dehydro-3-deoxygalactonokinase activity"/>
    <property type="evidence" value="ECO:0007669"/>
    <property type="project" value="InterPro"/>
</dbReference>